<dbReference type="Proteomes" id="UP000311382">
    <property type="component" value="Unassembled WGS sequence"/>
</dbReference>
<evidence type="ECO:0008006" key="8">
    <source>
        <dbReference type="Google" id="ProtNLM"/>
    </source>
</evidence>
<dbReference type="GO" id="GO:0008757">
    <property type="term" value="F:S-adenosylmethionine-dependent methyltransferase activity"/>
    <property type="evidence" value="ECO:0007669"/>
    <property type="project" value="UniProtKB-ARBA"/>
</dbReference>
<dbReference type="Pfam" id="PF10294">
    <property type="entry name" value="Methyltransf_16"/>
    <property type="match status" value="1"/>
</dbReference>
<dbReference type="InterPro" id="IPR029063">
    <property type="entry name" value="SAM-dependent_MTases_sf"/>
</dbReference>
<dbReference type="Gene3D" id="3.40.50.150">
    <property type="entry name" value="Vaccinia Virus protein VP39"/>
    <property type="match status" value="1"/>
</dbReference>
<dbReference type="SUPFAM" id="SSF53335">
    <property type="entry name" value="S-adenosyl-L-methionine-dependent methyltransferases"/>
    <property type="match status" value="1"/>
</dbReference>
<proteinExistence type="predicted"/>
<dbReference type="GO" id="GO:0032259">
    <property type="term" value="P:methylation"/>
    <property type="evidence" value="ECO:0007669"/>
    <property type="project" value="UniProtKB-KW"/>
</dbReference>
<comment type="caution">
    <text evidence="6">The sequence shown here is derived from an EMBL/GenBank/DDBJ whole genome shotgun (WGS) entry which is preliminary data.</text>
</comment>
<organism evidence="6 7">
    <name type="scientific">Rhodotorula diobovata</name>
    <dbReference type="NCBI Taxonomy" id="5288"/>
    <lineage>
        <taxon>Eukaryota</taxon>
        <taxon>Fungi</taxon>
        <taxon>Dikarya</taxon>
        <taxon>Basidiomycota</taxon>
        <taxon>Pucciniomycotina</taxon>
        <taxon>Microbotryomycetes</taxon>
        <taxon>Sporidiobolales</taxon>
        <taxon>Sporidiobolaceae</taxon>
        <taxon>Rhodotorula</taxon>
    </lineage>
</organism>
<name>A0A5C5FY11_9BASI</name>
<dbReference type="InterPro" id="IPR025784">
    <property type="entry name" value="EFM7"/>
</dbReference>
<dbReference type="InterPro" id="IPR019410">
    <property type="entry name" value="Methyltransf_16"/>
</dbReference>
<evidence type="ECO:0000256" key="5">
    <source>
        <dbReference type="SAM" id="MobiDB-lite"/>
    </source>
</evidence>
<feature type="compositionally biased region" description="Low complexity" evidence="5">
    <location>
        <begin position="1"/>
        <end position="10"/>
    </location>
</feature>
<keyword evidence="2" id="KW-0489">Methyltransferase</keyword>
<keyword evidence="1" id="KW-0963">Cytoplasm</keyword>
<dbReference type="AlphaFoldDB" id="A0A5C5FY11"/>
<reference evidence="6 7" key="1">
    <citation type="submission" date="2019-03" db="EMBL/GenBank/DDBJ databases">
        <title>Rhodosporidium diobovatum UCD-FST 08-225 genome sequencing, assembly, and annotation.</title>
        <authorList>
            <person name="Fakankun I.U."/>
            <person name="Fristensky B."/>
            <person name="Levin D.B."/>
        </authorList>
    </citation>
    <scope>NUCLEOTIDE SEQUENCE [LARGE SCALE GENOMIC DNA]</scope>
    <source>
        <strain evidence="6 7">UCD-FST 08-225</strain>
    </source>
</reference>
<evidence type="ECO:0000256" key="1">
    <source>
        <dbReference type="ARBA" id="ARBA00022490"/>
    </source>
</evidence>
<keyword evidence="4" id="KW-0949">S-adenosyl-L-methionine</keyword>
<evidence type="ECO:0000256" key="4">
    <source>
        <dbReference type="ARBA" id="ARBA00022691"/>
    </source>
</evidence>
<dbReference type="OrthoDB" id="46564at2759"/>
<evidence type="ECO:0000256" key="2">
    <source>
        <dbReference type="ARBA" id="ARBA00022603"/>
    </source>
</evidence>
<keyword evidence="3" id="KW-0808">Transferase</keyword>
<dbReference type="GO" id="GO:0005737">
    <property type="term" value="C:cytoplasm"/>
    <property type="evidence" value="ECO:0007669"/>
    <property type="project" value="TreeGrafter"/>
</dbReference>
<dbReference type="PROSITE" id="PS51560">
    <property type="entry name" value="SAM_MT_NNT1"/>
    <property type="match status" value="1"/>
</dbReference>
<protein>
    <recommendedName>
        <fullName evidence="8">Nicotinamide N-methyltransferase</fullName>
    </recommendedName>
</protein>
<evidence type="ECO:0000256" key="3">
    <source>
        <dbReference type="ARBA" id="ARBA00022679"/>
    </source>
</evidence>
<keyword evidence="7" id="KW-1185">Reference proteome</keyword>
<gene>
    <name evidence="6" type="ORF">DMC30DRAFT_421640</name>
</gene>
<accession>A0A5C5FY11</accession>
<evidence type="ECO:0000313" key="7">
    <source>
        <dbReference type="Proteomes" id="UP000311382"/>
    </source>
</evidence>
<dbReference type="PANTHER" id="PTHR14614">
    <property type="entry name" value="HEPATOCELLULAR CARCINOMA-ASSOCIATED ANTIGEN"/>
    <property type="match status" value="1"/>
</dbReference>
<dbReference type="STRING" id="5288.A0A5C5FY11"/>
<dbReference type="EMBL" id="SOZI01000051">
    <property type="protein sequence ID" value="TNY21052.1"/>
    <property type="molecule type" value="Genomic_DNA"/>
</dbReference>
<sequence length="311" mass="32433">MSRASSPAPASDDDEGFGAVFDEPADFRPPTPPPTVRAYKRRCHGGVGSQVGPDDVQVGLVSGHPLWGHILYPAAIAMARFLELHAATLLHGPHGRGKGKGKAVLELGAGGGLPGLTAALEGAGDVVISDFPDASLVRNLERNVDLNVSALDSPDVAHASAKGFTWGSPPDALLEALKNRGAVGDPPRKFDLILLSDLVFNHSQHAALLASCLSCLSPSSPSSAPAPTLDQQPPSDLSSPSTLSTPAVLCFFSHHRPWLAQADVAILDLARDAGWKCDKVWEDPTAGPAFPEDGGDLAVRGTVHGWMLTRA</sequence>
<dbReference type="PANTHER" id="PTHR14614:SF10">
    <property type="entry name" value="PROTEIN N-TERMINAL AND LYSINE N-METHYLTRANSFERASE EFM7"/>
    <property type="match status" value="1"/>
</dbReference>
<feature type="region of interest" description="Disordered" evidence="5">
    <location>
        <begin position="1"/>
        <end position="40"/>
    </location>
</feature>
<evidence type="ECO:0000313" key="6">
    <source>
        <dbReference type="EMBL" id="TNY21052.1"/>
    </source>
</evidence>